<dbReference type="InParanoid" id="A0A0H2S0J5"/>
<sequence length="571" mass="65023">MSISEQHPFNPNDITFNQPGGPVRFDNPSDTIFASIFLPVSSYANEDGVPWQFCDRILSAIRRPQFNPKDITFKDCGDMFRCVGRRRHDMWSSIEARPTSDSSFPLVILDGVLEWIKAQRLSISARSRVEERHFQNVLRRESDGWKQCLQNMMLVHSSWHASVKRFLGYKLVSSRGPAPNRLQNPVFGRWTKEAYLSFHYDDVDSDYDSEDEDYEPNPPIMYPVAPSKRHGYFLSTLCSLIPNTRLVHLSLPEISVAALATVCNALSTLPLLEELIFEAGNQTRELPLQRTFDAVANTHLPTLHVLRLYTQTLDCDNPSDVMPSLDSLEKLHSVQILYPAAISTRSNYLDSRVSSALWAREPSERRFLLAPIELQVDCCFFEYKRCHDGMQYMGENDAALRDAKLVRLHFRFPDGPDGCNFGNSPESLVLDLTVAPDRLAHTIAPWLELCTAARTLVFHKFPWTKTEIFKHLHVWSIDFEEFVIEFDSLPWPPDSKSWDVATDEEKDRAKQMFSLDDIGLSQVVGTGLFPSLQILKVVVPGQVLKLNGSGLFPHCKQKCAESSIRIEVKSI</sequence>
<evidence type="ECO:0000313" key="3">
    <source>
        <dbReference type="Proteomes" id="UP000053477"/>
    </source>
</evidence>
<accession>A0A0H2S0J5</accession>
<proteinExistence type="predicted"/>
<dbReference type="OrthoDB" id="3332286at2759"/>
<name>A0A0H2S0J5_9AGAM</name>
<evidence type="ECO:0000256" key="1">
    <source>
        <dbReference type="SAM" id="MobiDB-lite"/>
    </source>
</evidence>
<dbReference type="Proteomes" id="UP000053477">
    <property type="component" value="Unassembled WGS sequence"/>
</dbReference>
<organism evidence="2 3">
    <name type="scientific">Schizopora paradoxa</name>
    <dbReference type="NCBI Taxonomy" id="27342"/>
    <lineage>
        <taxon>Eukaryota</taxon>
        <taxon>Fungi</taxon>
        <taxon>Dikarya</taxon>
        <taxon>Basidiomycota</taxon>
        <taxon>Agaricomycotina</taxon>
        <taxon>Agaricomycetes</taxon>
        <taxon>Hymenochaetales</taxon>
        <taxon>Schizoporaceae</taxon>
        <taxon>Schizopora</taxon>
    </lineage>
</organism>
<protein>
    <submittedName>
        <fullName evidence="2">Uncharacterized protein</fullName>
    </submittedName>
</protein>
<feature type="compositionally biased region" description="Polar residues" evidence="1">
    <location>
        <begin position="1"/>
        <end position="18"/>
    </location>
</feature>
<dbReference type="AlphaFoldDB" id="A0A0H2S0J5"/>
<keyword evidence="3" id="KW-1185">Reference proteome</keyword>
<reference evidence="2 3" key="1">
    <citation type="submission" date="2015-04" db="EMBL/GenBank/DDBJ databases">
        <title>Complete genome sequence of Schizopora paradoxa KUC8140, a cosmopolitan wood degrader in East Asia.</title>
        <authorList>
            <consortium name="DOE Joint Genome Institute"/>
            <person name="Min B."/>
            <person name="Park H."/>
            <person name="Jang Y."/>
            <person name="Kim J.-J."/>
            <person name="Kim K.H."/>
            <person name="Pangilinan J."/>
            <person name="Lipzen A."/>
            <person name="Riley R."/>
            <person name="Grigoriev I.V."/>
            <person name="Spatafora J.W."/>
            <person name="Choi I.-G."/>
        </authorList>
    </citation>
    <scope>NUCLEOTIDE SEQUENCE [LARGE SCALE GENOMIC DNA]</scope>
    <source>
        <strain evidence="2 3">KUC8140</strain>
    </source>
</reference>
<evidence type="ECO:0000313" key="2">
    <source>
        <dbReference type="EMBL" id="KLO17875.1"/>
    </source>
</evidence>
<gene>
    <name evidence="2" type="ORF">SCHPADRAFT_900246</name>
</gene>
<feature type="region of interest" description="Disordered" evidence="1">
    <location>
        <begin position="1"/>
        <end position="20"/>
    </location>
</feature>
<dbReference type="EMBL" id="KQ085900">
    <property type="protein sequence ID" value="KLO17875.1"/>
    <property type="molecule type" value="Genomic_DNA"/>
</dbReference>